<dbReference type="EMBL" id="JBHSXX010000001">
    <property type="protein sequence ID" value="MFC6870105.1"/>
    <property type="molecule type" value="Genomic_DNA"/>
</dbReference>
<evidence type="ECO:0000256" key="1">
    <source>
        <dbReference type="ARBA" id="ARBA00005381"/>
    </source>
</evidence>
<dbReference type="SMART" id="SM00044">
    <property type="entry name" value="CYCc"/>
    <property type="match status" value="1"/>
</dbReference>
<dbReference type="Gene3D" id="3.30.70.1230">
    <property type="entry name" value="Nucleotide cyclase"/>
    <property type="match status" value="1"/>
</dbReference>
<evidence type="ECO:0000313" key="4">
    <source>
        <dbReference type="Proteomes" id="UP001596337"/>
    </source>
</evidence>
<dbReference type="InterPro" id="IPR050697">
    <property type="entry name" value="Adenylyl/Guanylyl_Cyclase_3/4"/>
</dbReference>
<accession>A0ABW2C729</accession>
<sequence length="276" mass="29790">MPRSVRSRFARTARTRSPAALASLNSAASERLADLLENDPQFRDAALEVGLIDQRWLEDPGARPLSRVPPAEVMRRFLERAAERRPSVVTRLGLTTVQALSSLTRSPKADEVPSTVTVVFTDLEGFTSYTARHGDDAALALLAEHYRVVGPIVRRWGGRVVKRLGDGLMLVFDDPAYAVRAAVELVEARPDALPLRAGVHHGTVVVAKEDLFGHAVNVAARVTDLAKGGQVLVSGDVIEATGEITGVTLSKRARKRVKGVPESVLVYRAKAVGGRP</sequence>
<reference evidence="4" key="1">
    <citation type="journal article" date="2019" name="Int. J. Syst. Evol. Microbiol.">
        <title>The Global Catalogue of Microorganisms (GCM) 10K type strain sequencing project: providing services to taxonomists for standard genome sequencing and annotation.</title>
        <authorList>
            <consortium name="The Broad Institute Genomics Platform"/>
            <consortium name="The Broad Institute Genome Sequencing Center for Infectious Disease"/>
            <person name="Wu L."/>
            <person name="Ma J."/>
        </authorList>
    </citation>
    <scope>NUCLEOTIDE SEQUENCE [LARGE SCALE GENOMIC DNA]</scope>
    <source>
        <strain evidence="4">KCTC 32255</strain>
    </source>
</reference>
<comment type="caution">
    <text evidence="3">The sequence shown here is derived from an EMBL/GenBank/DDBJ whole genome shotgun (WGS) entry which is preliminary data.</text>
</comment>
<dbReference type="Proteomes" id="UP001596337">
    <property type="component" value="Unassembled WGS sequence"/>
</dbReference>
<dbReference type="RefSeq" id="WP_345394291.1">
    <property type="nucleotide sequence ID" value="NZ_BAABLA010000021.1"/>
</dbReference>
<organism evidence="3 4">
    <name type="scientific">Haloechinothrix salitolerans</name>
    <dbReference type="NCBI Taxonomy" id="926830"/>
    <lineage>
        <taxon>Bacteria</taxon>
        <taxon>Bacillati</taxon>
        <taxon>Actinomycetota</taxon>
        <taxon>Actinomycetes</taxon>
        <taxon>Pseudonocardiales</taxon>
        <taxon>Pseudonocardiaceae</taxon>
        <taxon>Haloechinothrix</taxon>
    </lineage>
</organism>
<dbReference type="CDD" id="cd07302">
    <property type="entry name" value="CHD"/>
    <property type="match status" value="1"/>
</dbReference>
<dbReference type="InterPro" id="IPR029787">
    <property type="entry name" value="Nucleotide_cyclase"/>
</dbReference>
<dbReference type="PROSITE" id="PS50125">
    <property type="entry name" value="GUANYLATE_CYCLASE_2"/>
    <property type="match status" value="1"/>
</dbReference>
<comment type="similarity">
    <text evidence="1">Belongs to the adenylyl cyclase class-3 family.</text>
</comment>
<dbReference type="InterPro" id="IPR001054">
    <property type="entry name" value="A/G_cyclase"/>
</dbReference>
<dbReference type="SUPFAM" id="SSF55073">
    <property type="entry name" value="Nucleotide cyclase"/>
    <property type="match status" value="1"/>
</dbReference>
<feature type="domain" description="Guanylate cyclase" evidence="2">
    <location>
        <begin position="117"/>
        <end position="223"/>
    </location>
</feature>
<evidence type="ECO:0000313" key="3">
    <source>
        <dbReference type="EMBL" id="MFC6870105.1"/>
    </source>
</evidence>
<protein>
    <submittedName>
        <fullName evidence="3">Adenylate/guanylate cyclase domain-containing protein</fullName>
        <ecNumber evidence="3">4.6.1.-</ecNumber>
    </submittedName>
</protein>
<keyword evidence="4" id="KW-1185">Reference proteome</keyword>
<evidence type="ECO:0000259" key="2">
    <source>
        <dbReference type="PROSITE" id="PS50125"/>
    </source>
</evidence>
<dbReference type="EC" id="4.6.1.-" evidence="3"/>
<dbReference type="Pfam" id="PF00211">
    <property type="entry name" value="Guanylate_cyc"/>
    <property type="match status" value="1"/>
</dbReference>
<keyword evidence="3" id="KW-0456">Lyase</keyword>
<proteinExistence type="inferred from homology"/>
<dbReference type="PANTHER" id="PTHR43081">
    <property type="entry name" value="ADENYLATE CYCLASE, TERMINAL-DIFFERENTIATION SPECIFIC-RELATED"/>
    <property type="match status" value="1"/>
</dbReference>
<name>A0ABW2C729_9PSEU</name>
<dbReference type="GO" id="GO:0016829">
    <property type="term" value="F:lyase activity"/>
    <property type="evidence" value="ECO:0007669"/>
    <property type="project" value="UniProtKB-KW"/>
</dbReference>
<dbReference type="PANTHER" id="PTHR43081:SF19">
    <property type="entry name" value="PH-SENSITIVE ADENYLATE CYCLASE RV1264"/>
    <property type="match status" value="1"/>
</dbReference>
<gene>
    <name evidence="3" type="ORF">ACFQGD_23470</name>
</gene>